<organism evidence="1">
    <name type="scientific">Myoviridae sp. ctw4b6</name>
    <dbReference type="NCBI Taxonomy" id="2825206"/>
    <lineage>
        <taxon>Viruses</taxon>
        <taxon>Duplodnaviria</taxon>
        <taxon>Heunggongvirae</taxon>
        <taxon>Uroviricota</taxon>
        <taxon>Caudoviricetes</taxon>
    </lineage>
</organism>
<protein>
    <submittedName>
        <fullName evidence="1">Uncharacterized protein</fullName>
    </submittedName>
</protein>
<accession>A0A8S5QC35</accession>
<name>A0A8S5QC35_9CAUD</name>
<evidence type="ECO:0000313" key="1">
    <source>
        <dbReference type="EMBL" id="DAE16648.1"/>
    </source>
</evidence>
<sequence>MLDPDTNPDDYPCPDLIREYLGAQYILDEAKKSKRQAKLNIKINKAGMRRAKKDIERAKNWLHAYENAIVLAGLDEPVTK</sequence>
<reference evidence="1" key="1">
    <citation type="journal article" date="2021" name="Proc. Natl. Acad. Sci. U.S.A.">
        <title>A Catalog of Tens of Thousands of Viruses from Human Metagenomes Reveals Hidden Associations with Chronic Diseases.</title>
        <authorList>
            <person name="Tisza M.J."/>
            <person name="Buck C.B."/>
        </authorList>
    </citation>
    <scope>NUCLEOTIDE SEQUENCE</scope>
    <source>
        <strain evidence="1">Ctw4b6</strain>
    </source>
</reference>
<proteinExistence type="predicted"/>
<dbReference type="EMBL" id="BK015628">
    <property type="protein sequence ID" value="DAE16648.1"/>
    <property type="molecule type" value="Genomic_DNA"/>
</dbReference>